<reference evidence="2" key="2">
    <citation type="submission" date="2005-07" db="EMBL/GenBank/DDBJ databases">
        <authorList>
            <person name="Mural R.J."/>
            <person name="Li P.W."/>
            <person name="Adams M.D."/>
            <person name="Amanatides P.G."/>
            <person name="Baden-Tillson H."/>
            <person name="Barnstead M."/>
            <person name="Chin S.H."/>
            <person name="Dew I."/>
            <person name="Evans C.A."/>
            <person name="Ferriera S."/>
            <person name="Flanigan M."/>
            <person name="Fosler C."/>
            <person name="Glodek A."/>
            <person name="Gu Z."/>
            <person name="Holt R.A."/>
            <person name="Jennings D."/>
            <person name="Kraft C.L."/>
            <person name="Lu F."/>
            <person name="Nguyen T."/>
            <person name="Nusskern D.R."/>
            <person name="Pfannkoch C.M."/>
            <person name="Sitter C."/>
            <person name="Sutton G.G."/>
            <person name="Venter J.C."/>
            <person name="Wang Z."/>
            <person name="Woodage T."/>
            <person name="Zheng X.H."/>
            <person name="Zhong F."/>
        </authorList>
    </citation>
    <scope>NUCLEOTIDE SEQUENCE</scope>
    <source>
        <strain evidence="2">BN</strain>
    </source>
</reference>
<accession>A6KPT8</accession>
<reference evidence="2" key="1">
    <citation type="journal article" date="2005" name="Genome Res.">
        <title>Gene and alternative splicing annotation with AIR.</title>
        <authorList>
            <person name="Florea L."/>
            <person name="Di Francesco V."/>
            <person name="Miller J."/>
            <person name="Turner R."/>
            <person name="Yao A."/>
            <person name="Harris M."/>
            <person name="Walenz B."/>
            <person name="Mobarry C."/>
            <person name="Merkulov G.V."/>
            <person name="Charlab R."/>
            <person name="Dew I."/>
            <person name="Deng Z."/>
            <person name="Istrail S."/>
            <person name="Li P."/>
            <person name="Sutton G."/>
        </authorList>
    </citation>
    <scope>NUCLEOTIDE SEQUENCE</scope>
    <source>
        <strain evidence="2">BN</strain>
    </source>
</reference>
<keyword evidence="1" id="KW-0732">Signal</keyword>
<gene>
    <name evidence="3" type="primary">Ets2</name>
    <name evidence="2" type="synonym">Ets2_mapped</name>
    <name evidence="2" type="ORF">rCG_53068</name>
</gene>
<name>A6KPT8_RAT</name>
<sequence>MKRGASCLADLLRLLPSGLHAPLSAPCAQRVCASFLGGGVGVGWIPRSTDKASTLGNGVLEQSV</sequence>
<dbReference type="AlphaFoldDB" id="A6KPT8"/>
<organism evidence="2">
    <name type="scientific">Rattus norvegicus</name>
    <name type="common">Rat</name>
    <dbReference type="NCBI Taxonomy" id="10116"/>
    <lineage>
        <taxon>Eukaryota</taxon>
        <taxon>Metazoa</taxon>
        <taxon>Chordata</taxon>
        <taxon>Craniata</taxon>
        <taxon>Vertebrata</taxon>
        <taxon>Euteleostomi</taxon>
        <taxon>Mammalia</taxon>
        <taxon>Eutheria</taxon>
        <taxon>Euarchontoglires</taxon>
        <taxon>Glires</taxon>
        <taxon>Rodentia</taxon>
        <taxon>Myomorpha</taxon>
        <taxon>Muroidea</taxon>
        <taxon>Muridae</taxon>
        <taxon>Murinae</taxon>
        <taxon>Rattus</taxon>
    </lineage>
</organism>
<dbReference type="Proteomes" id="UP000234681">
    <property type="component" value="Chromosome 11"/>
</dbReference>
<protein>
    <submittedName>
        <fullName evidence="2">V-ets erythroblastosis virus E26 oncogene homolog 2 (Avian) (Mapped), isoform CRA_a</fullName>
    </submittedName>
</protein>
<evidence type="ECO:0000313" key="2">
    <source>
        <dbReference type="EMBL" id="EDL76680.1"/>
    </source>
</evidence>
<evidence type="ECO:0000256" key="1">
    <source>
        <dbReference type="SAM" id="SignalP"/>
    </source>
</evidence>
<evidence type="ECO:0000313" key="3">
    <source>
        <dbReference type="RGD" id="1584977"/>
    </source>
</evidence>
<feature type="chain" id="PRO_5039933386" evidence="1">
    <location>
        <begin position="21"/>
        <end position="64"/>
    </location>
</feature>
<dbReference type="EMBL" id="CH474083">
    <property type="protein sequence ID" value="EDL76680.1"/>
    <property type="molecule type" value="Genomic_DNA"/>
</dbReference>
<proteinExistence type="predicted"/>
<dbReference type="AGR" id="RGD:1584977"/>
<feature type="signal peptide" evidence="1">
    <location>
        <begin position="1"/>
        <end position="20"/>
    </location>
</feature>
<dbReference type="RGD" id="1584977">
    <property type="gene designation" value="Ets2"/>
</dbReference>